<evidence type="ECO:0000256" key="1">
    <source>
        <dbReference type="SAM" id="Phobius"/>
    </source>
</evidence>
<proteinExistence type="predicted"/>
<name>A0A4Z1DXF8_9MICO</name>
<keyword evidence="1" id="KW-0472">Membrane</keyword>
<evidence type="ECO:0000259" key="2">
    <source>
        <dbReference type="Pfam" id="PF01882"/>
    </source>
</evidence>
<dbReference type="PANTHER" id="PTHR34351">
    <property type="entry name" value="SLR1927 PROTEIN-RELATED"/>
    <property type="match status" value="1"/>
</dbReference>
<feature type="transmembrane region" description="Helical" evidence="1">
    <location>
        <begin position="38"/>
        <end position="59"/>
    </location>
</feature>
<dbReference type="OrthoDB" id="9812729at2"/>
<dbReference type="InterPro" id="IPR002881">
    <property type="entry name" value="DUF58"/>
</dbReference>
<dbReference type="AlphaFoldDB" id="A0A4Z1DXF8"/>
<reference evidence="3 4" key="1">
    <citation type="submission" date="2018-11" db="EMBL/GenBank/DDBJ databases">
        <title>Complete genome sequencing of the Actinobacteria Serinibacter sp. K3-2.</title>
        <authorList>
            <person name="Rakitin A.L."/>
            <person name="Beletsky A.V."/>
            <person name="Mardanov A.V."/>
            <person name="Ravin N.V."/>
            <person name="Gromova A.S."/>
            <person name="Filippova S.N."/>
            <person name="Gal'Chenko V.F."/>
        </authorList>
    </citation>
    <scope>NUCLEOTIDE SEQUENCE [LARGE SCALE GENOMIC DNA]</scope>
    <source>
        <strain evidence="3 4">K3-2</strain>
    </source>
</reference>
<keyword evidence="1" id="KW-0812">Transmembrane</keyword>
<dbReference type="PANTHER" id="PTHR34351:SF1">
    <property type="entry name" value="SLR1927 PROTEIN"/>
    <property type="match status" value="1"/>
</dbReference>
<accession>A0A4Z1DXF8</accession>
<evidence type="ECO:0000313" key="4">
    <source>
        <dbReference type="Proteomes" id="UP000297318"/>
    </source>
</evidence>
<dbReference type="RefSeq" id="WP_135849992.1">
    <property type="nucleotide sequence ID" value="NZ_RHPJ01000003.1"/>
</dbReference>
<dbReference type="Proteomes" id="UP000297318">
    <property type="component" value="Unassembled WGS sequence"/>
</dbReference>
<dbReference type="EMBL" id="RHPJ01000003">
    <property type="protein sequence ID" value="TGO04385.1"/>
    <property type="molecule type" value="Genomic_DNA"/>
</dbReference>
<comment type="caution">
    <text evidence="3">The sequence shown here is derived from an EMBL/GenBank/DDBJ whole genome shotgun (WGS) entry which is preliminary data.</text>
</comment>
<organism evidence="3 4">
    <name type="scientific">Serinibacter arcticus</name>
    <dbReference type="NCBI Taxonomy" id="1655435"/>
    <lineage>
        <taxon>Bacteria</taxon>
        <taxon>Bacillati</taxon>
        <taxon>Actinomycetota</taxon>
        <taxon>Actinomycetes</taxon>
        <taxon>Micrococcales</taxon>
        <taxon>Beutenbergiaceae</taxon>
        <taxon>Serinibacter</taxon>
    </lineage>
</organism>
<feature type="transmembrane region" description="Helical" evidence="1">
    <location>
        <begin position="71"/>
        <end position="92"/>
    </location>
</feature>
<keyword evidence="1" id="KW-1133">Transmembrane helix</keyword>
<evidence type="ECO:0000313" key="3">
    <source>
        <dbReference type="EMBL" id="TGO04385.1"/>
    </source>
</evidence>
<feature type="domain" description="DUF58" evidence="2">
    <location>
        <begin position="230"/>
        <end position="357"/>
    </location>
</feature>
<protein>
    <recommendedName>
        <fullName evidence="2">DUF58 domain-containing protein</fullName>
    </recommendedName>
</protein>
<gene>
    <name evidence="3" type="ORF">SERN_1978</name>
</gene>
<dbReference type="Pfam" id="PF01882">
    <property type="entry name" value="DUF58"/>
    <property type="match status" value="1"/>
</dbReference>
<keyword evidence="4" id="KW-1185">Reference proteome</keyword>
<sequence length="420" mass="45077">MSTTSRPPAAVAGTTTRGRIFAATRTTLRAGIRQVSPVLGWVSVAAWVTLGVAVASLVAAHRLGWVELAGLGWGLVAVLLVSAAFTIGRHPYEVRLRLREHRVTVGDRAVGGITVRNVGDRRVLPARIELPVGAGRAGFGLPSLAAGEEHEDLFAVPTSRRAVITVGPVSSVRGDPLGLLRRTVTWTRPQDLYVHPRTVRLTSSHSGLVHDLEGKESQDLTASDLTFHALREYSPGDDRRSIHWRSSARTGKLMVRQFVETRRSQLVVGLSCRPEDFGKDPEEFELAISALGSYALQAVREQRDIAAVTTGETLRSATPDALLDALTAVEIAPGHHTLTETCRAIARDYPRAAIIVLGVGSLPGPRDVRAMASVLPLGAEVICVRAEPGTDTKVRRLPGLTSITLGALADLPRAQHRSES</sequence>